<dbReference type="Proteomes" id="UP000027931">
    <property type="component" value="Unassembled WGS sequence"/>
</dbReference>
<comment type="caution">
    <text evidence="1">The sequence shown here is derived from an EMBL/GenBank/DDBJ whole genome shotgun (WGS) entry which is preliminary data.</text>
</comment>
<keyword evidence="2" id="KW-1185">Reference proteome</keyword>
<sequence>MISLEDVQNVCDSCGGEEDVSNIACGENPAGTHVFLTKCSIDLCKTCRANLFVQIVRWDAAEHGQAYTYELIDKAKKATEEEGEEIV</sequence>
<protein>
    <submittedName>
        <fullName evidence="1">Uncharacterized protein</fullName>
    </submittedName>
</protein>
<dbReference type="EMBL" id="JMIR01000085">
    <property type="protein sequence ID" value="KEO80812.1"/>
    <property type="molecule type" value="Genomic_DNA"/>
</dbReference>
<dbReference type="STRING" id="1157490.EL26_24320"/>
<name>A0A074M481_9BACL</name>
<proteinExistence type="predicted"/>
<dbReference type="AlphaFoldDB" id="A0A074M481"/>
<accession>A0A074M481</accession>
<evidence type="ECO:0000313" key="2">
    <source>
        <dbReference type="Proteomes" id="UP000027931"/>
    </source>
</evidence>
<evidence type="ECO:0000313" key="1">
    <source>
        <dbReference type="EMBL" id="KEO80812.1"/>
    </source>
</evidence>
<gene>
    <name evidence="1" type="ORF">EL26_24320</name>
</gene>
<dbReference type="RefSeq" id="WP_038094833.1">
    <property type="nucleotide sequence ID" value="NZ_JMIR01000085.1"/>
</dbReference>
<organism evidence="1 2">
    <name type="scientific">Tumebacillus flagellatus</name>
    <dbReference type="NCBI Taxonomy" id="1157490"/>
    <lineage>
        <taxon>Bacteria</taxon>
        <taxon>Bacillati</taxon>
        <taxon>Bacillota</taxon>
        <taxon>Bacilli</taxon>
        <taxon>Bacillales</taxon>
        <taxon>Alicyclobacillaceae</taxon>
        <taxon>Tumebacillus</taxon>
    </lineage>
</organism>
<reference evidence="1 2" key="1">
    <citation type="journal article" date="2013" name="Int. J. Syst. Evol. Microbiol.">
        <title>Tumebacillus flagellatus sp. nov., an alpha-amylase/pullulanase-producing bacterium isolated from cassava wastewater.</title>
        <authorList>
            <person name="Wang Q."/>
            <person name="Xie N."/>
            <person name="Qin Y."/>
            <person name="Shen N."/>
            <person name="Zhu J."/>
            <person name="Mi H."/>
            <person name="Huang R."/>
        </authorList>
    </citation>
    <scope>NUCLEOTIDE SEQUENCE [LARGE SCALE GENOMIC DNA]</scope>
    <source>
        <strain evidence="1 2">GST4</strain>
    </source>
</reference>